<dbReference type="AlphaFoldDB" id="A0A9N9I7H5"/>
<evidence type="ECO:0000313" key="2">
    <source>
        <dbReference type="Proteomes" id="UP000789375"/>
    </source>
</evidence>
<name>A0A9N9I7H5_FUNMO</name>
<accession>A0A9N9I7H5</accession>
<sequence length="50" mass="5968">NISELNLENNDEILDEVEVENNEFLVITETQLQKYQQLFKKTEIIKDDNL</sequence>
<evidence type="ECO:0000313" key="1">
    <source>
        <dbReference type="EMBL" id="CAG8722622.1"/>
    </source>
</evidence>
<reference evidence="1" key="1">
    <citation type="submission" date="2021-06" db="EMBL/GenBank/DDBJ databases">
        <authorList>
            <person name="Kallberg Y."/>
            <person name="Tangrot J."/>
            <person name="Rosling A."/>
        </authorList>
    </citation>
    <scope>NUCLEOTIDE SEQUENCE</scope>
    <source>
        <strain evidence="1">87-6 pot B 2015</strain>
    </source>
</reference>
<dbReference type="EMBL" id="CAJVPP010013963">
    <property type="protein sequence ID" value="CAG8722622.1"/>
    <property type="molecule type" value="Genomic_DNA"/>
</dbReference>
<dbReference type="Proteomes" id="UP000789375">
    <property type="component" value="Unassembled WGS sequence"/>
</dbReference>
<gene>
    <name evidence="1" type="ORF">FMOSSE_LOCUS15106</name>
</gene>
<feature type="non-terminal residue" evidence="1">
    <location>
        <position position="50"/>
    </location>
</feature>
<organism evidence="1 2">
    <name type="scientific">Funneliformis mosseae</name>
    <name type="common">Endomycorrhizal fungus</name>
    <name type="synonym">Glomus mosseae</name>
    <dbReference type="NCBI Taxonomy" id="27381"/>
    <lineage>
        <taxon>Eukaryota</taxon>
        <taxon>Fungi</taxon>
        <taxon>Fungi incertae sedis</taxon>
        <taxon>Mucoromycota</taxon>
        <taxon>Glomeromycotina</taxon>
        <taxon>Glomeromycetes</taxon>
        <taxon>Glomerales</taxon>
        <taxon>Glomeraceae</taxon>
        <taxon>Funneliformis</taxon>
    </lineage>
</organism>
<protein>
    <submittedName>
        <fullName evidence="1">11635_t:CDS:1</fullName>
    </submittedName>
</protein>
<keyword evidence="2" id="KW-1185">Reference proteome</keyword>
<feature type="non-terminal residue" evidence="1">
    <location>
        <position position="1"/>
    </location>
</feature>
<comment type="caution">
    <text evidence="1">The sequence shown here is derived from an EMBL/GenBank/DDBJ whole genome shotgun (WGS) entry which is preliminary data.</text>
</comment>
<proteinExistence type="predicted"/>